<evidence type="ECO:0000256" key="4">
    <source>
        <dbReference type="ARBA" id="ARBA00022989"/>
    </source>
</evidence>
<comment type="subcellular location">
    <subcellularLocation>
        <location evidence="1">Cell membrane</location>
        <topology evidence="1">Multi-pass membrane protein</topology>
    </subcellularLocation>
</comment>
<evidence type="ECO:0000313" key="7">
    <source>
        <dbReference type="Proteomes" id="UP000204221"/>
    </source>
</evidence>
<evidence type="ECO:0000256" key="3">
    <source>
        <dbReference type="ARBA" id="ARBA00022692"/>
    </source>
</evidence>
<reference evidence="6 7" key="1">
    <citation type="submission" date="2017-07" db="EMBL/GenBank/DDBJ databases">
        <title>Complete genome sequence of Actinoalloteichus hoggarensis DSM 45943, type strain of Actinoalloteichus hoggarensis.</title>
        <authorList>
            <person name="Ruckert C."/>
            <person name="Nouioui I."/>
            <person name="Willmese J."/>
            <person name="van Wezel G."/>
            <person name="Klenk H.-P."/>
            <person name="Kalinowski J."/>
            <person name="Zotchev S.B."/>
        </authorList>
    </citation>
    <scope>NUCLEOTIDE SEQUENCE [LARGE SCALE GENOMIC DNA]</scope>
    <source>
        <strain evidence="6 7">DSM 45943</strain>
    </source>
</reference>
<dbReference type="Proteomes" id="UP000204221">
    <property type="component" value="Chromosome"/>
</dbReference>
<dbReference type="OrthoDB" id="9809785at2"/>
<dbReference type="EMBL" id="CP022521">
    <property type="protein sequence ID" value="ASO20212.1"/>
    <property type="molecule type" value="Genomic_DNA"/>
</dbReference>
<protein>
    <submittedName>
        <fullName evidence="6">Branched-chain amino acid transport system / permease component</fullName>
    </submittedName>
</protein>
<accession>A0A221W316</accession>
<evidence type="ECO:0000256" key="5">
    <source>
        <dbReference type="ARBA" id="ARBA00023136"/>
    </source>
</evidence>
<dbReference type="GO" id="GO:0005886">
    <property type="term" value="C:plasma membrane"/>
    <property type="evidence" value="ECO:0007669"/>
    <property type="project" value="UniProtKB-SubCell"/>
</dbReference>
<organism evidence="6 7">
    <name type="scientific">Actinoalloteichus hoggarensis</name>
    <dbReference type="NCBI Taxonomy" id="1470176"/>
    <lineage>
        <taxon>Bacteria</taxon>
        <taxon>Bacillati</taxon>
        <taxon>Actinomycetota</taxon>
        <taxon>Actinomycetes</taxon>
        <taxon>Pseudonocardiales</taxon>
        <taxon>Pseudonocardiaceae</taxon>
        <taxon>Actinoalloteichus</taxon>
    </lineage>
</organism>
<sequence length="341" mass="34686">MTRVRHVRRSAVPIALGAAFILATVLLAATGADPLRAYQALVVGAFGPDGFPGTLAYLVPVLGMAIALAIPLRAGMVNLGGEGQLVLGAITAVIIGLHSPLPAGFTVLLAVAGGVLAGASYAALAALCETSLGVPLLVSSLLLSYPAMSLASYLVRFPLADPGSSLPQSRRLPEGVALPGIGLGEVTVGLFAVLAVVVVFLVVDARTPAGYEVRMTGAGPRFAAYAGIDRPALTLRLLAASGGMAGLVGAIMVLGFPFRFIDGALISPQYTWIGLMAALLAGASPVGTALAAFFFAALTNGGFDMERVTQTPRELTAILQAVIIVFLASSTGLLRRRGGTR</sequence>
<dbReference type="PANTHER" id="PTHR47089:SF1">
    <property type="entry name" value="GUANOSINE ABC TRANSPORTER PERMEASE PROTEIN NUPP"/>
    <property type="match status" value="1"/>
</dbReference>
<dbReference type="InterPro" id="IPR001851">
    <property type="entry name" value="ABC_transp_permease"/>
</dbReference>
<dbReference type="PANTHER" id="PTHR47089">
    <property type="entry name" value="ABC TRANSPORTER, PERMEASE PROTEIN"/>
    <property type="match status" value="1"/>
</dbReference>
<keyword evidence="4" id="KW-1133">Transmembrane helix</keyword>
<keyword evidence="7" id="KW-1185">Reference proteome</keyword>
<dbReference type="CDD" id="cd06580">
    <property type="entry name" value="TM_PBP1_transp_TpRbsC_like"/>
    <property type="match status" value="1"/>
</dbReference>
<keyword evidence="3" id="KW-0812">Transmembrane</keyword>
<dbReference type="AlphaFoldDB" id="A0A221W316"/>
<dbReference type="RefSeq" id="WP_093941578.1">
    <property type="nucleotide sequence ID" value="NZ_CP022521.1"/>
</dbReference>
<evidence type="ECO:0000256" key="1">
    <source>
        <dbReference type="ARBA" id="ARBA00004651"/>
    </source>
</evidence>
<dbReference type="Pfam" id="PF02653">
    <property type="entry name" value="BPD_transp_2"/>
    <property type="match status" value="1"/>
</dbReference>
<name>A0A221W316_9PSEU</name>
<proteinExistence type="predicted"/>
<keyword evidence="5" id="KW-0472">Membrane</keyword>
<evidence type="ECO:0000256" key="2">
    <source>
        <dbReference type="ARBA" id="ARBA00022475"/>
    </source>
</evidence>
<gene>
    <name evidence="6" type="ORF">AHOG_12845</name>
</gene>
<keyword evidence="2" id="KW-1003">Cell membrane</keyword>
<dbReference type="KEGG" id="ahg:AHOG_12845"/>
<dbReference type="GO" id="GO:0022857">
    <property type="term" value="F:transmembrane transporter activity"/>
    <property type="evidence" value="ECO:0007669"/>
    <property type="project" value="InterPro"/>
</dbReference>
<evidence type="ECO:0000313" key="6">
    <source>
        <dbReference type="EMBL" id="ASO20212.1"/>
    </source>
</evidence>